<keyword evidence="3" id="KW-1185">Reference proteome</keyword>
<reference evidence="2" key="2">
    <citation type="submission" date="2021-02" db="EMBL/GenBank/DDBJ databases">
        <authorList>
            <person name="Kimball J.A."/>
            <person name="Haas M.W."/>
            <person name="Macchietto M."/>
            <person name="Kono T."/>
            <person name="Duquette J."/>
            <person name="Shao M."/>
        </authorList>
    </citation>
    <scope>NUCLEOTIDE SEQUENCE</scope>
    <source>
        <tissue evidence="2">Fresh leaf tissue</tissue>
    </source>
</reference>
<feature type="region of interest" description="Disordered" evidence="1">
    <location>
        <begin position="1"/>
        <end position="48"/>
    </location>
</feature>
<evidence type="ECO:0000313" key="3">
    <source>
        <dbReference type="Proteomes" id="UP000729402"/>
    </source>
</evidence>
<proteinExistence type="predicted"/>
<feature type="compositionally biased region" description="Low complexity" evidence="1">
    <location>
        <begin position="7"/>
        <end position="35"/>
    </location>
</feature>
<dbReference type="EMBL" id="JAAALK010000080">
    <property type="protein sequence ID" value="KAG8095473.1"/>
    <property type="molecule type" value="Genomic_DNA"/>
</dbReference>
<reference evidence="2" key="1">
    <citation type="journal article" date="2021" name="bioRxiv">
        <title>Whole Genome Assembly and Annotation of Northern Wild Rice, Zizania palustris L., Supports a Whole Genome Duplication in the Zizania Genus.</title>
        <authorList>
            <person name="Haas M."/>
            <person name="Kono T."/>
            <person name="Macchietto M."/>
            <person name="Millas R."/>
            <person name="McGilp L."/>
            <person name="Shao M."/>
            <person name="Duquette J."/>
            <person name="Hirsch C.N."/>
            <person name="Kimball J."/>
        </authorList>
    </citation>
    <scope>NUCLEOTIDE SEQUENCE</scope>
    <source>
        <tissue evidence="2">Fresh leaf tissue</tissue>
    </source>
</reference>
<dbReference type="Proteomes" id="UP000729402">
    <property type="component" value="Unassembled WGS sequence"/>
</dbReference>
<organism evidence="2 3">
    <name type="scientific">Zizania palustris</name>
    <name type="common">Northern wild rice</name>
    <dbReference type="NCBI Taxonomy" id="103762"/>
    <lineage>
        <taxon>Eukaryota</taxon>
        <taxon>Viridiplantae</taxon>
        <taxon>Streptophyta</taxon>
        <taxon>Embryophyta</taxon>
        <taxon>Tracheophyta</taxon>
        <taxon>Spermatophyta</taxon>
        <taxon>Magnoliopsida</taxon>
        <taxon>Liliopsida</taxon>
        <taxon>Poales</taxon>
        <taxon>Poaceae</taxon>
        <taxon>BOP clade</taxon>
        <taxon>Oryzoideae</taxon>
        <taxon>Oryzeae</taxon>
        <taxon>Zizaniinae</taxon>
        <taxon>Zizania</taxon>
    </lineage>
</organism>
<sequence length="75" mass="7884">MPKKVASKALALGSRSSSGQAQATAAAAAKPVATRLGPKDLRSPSDKFEQTLEQTSIEEFVQRACTGKISPKIQL</sequence>
<accession>A0A8J6BZR7</accession>
<evidence type="ECO:0000256" key="1">
    <source>
        <dbReference type="SAM" id="MobiDB-lite"/>
    </source>
</evidence>
<name>A0A8J6BZR7_ZIZPA</name>
<evidence type="ECO:0000313" key="2">
    <source>
        <dbReference type="EMBL" id="KAG8095473.1"/>
    </source>
</evidence>
<protein>
    <submittedName>
        <fullName evidence="2">Uncharacterized protein</fullName>
    </submittedName>
</protein>
<feature type="compositionally biased region" description="Basic and acidic residues" evidence="1">
    <location>
        <begin position="37"/>
        <end position="48"/>
    </location>
</feature>
<dbReference type="AlphaFoldDB" id="A0A8J6BZR7"/>
<gene>
    <name evidence="2" type="ORF">GUJ93_ZPchr0012g21883</name>
</gene>
<comment type="caution">
    <text evidence="2">The sequence shown here is derived from an EMBL/GenBank/DDBJ whole genome shotgun (WGS) entry which is preliminary data.</text>
</comment>